<dbReference type="AlphaFoldDB" id="A0A2P2QZ79"/>
<evidence type="ECO:0000313" key="1">
    <source>
        <dbReference type="EMBL" id="MBX72302.1"/>
    </source>
</evidence>
<sequence length="22" mass="2640">MDKKNLFSINDLEYTILILLSR</sequence>
<accession>A0A2P2QZ79</accession>
<dbReference type="EMBL" id="GGEC01091818">
    <property type="protein sequence ID" value="MBX72302.1"/>
    <property type="molecule type" value="Transcribed_RNA"/>
</dbReference>
<reference evidence="1" key="1">
    <citation type="submission" date="2018-02" db="EMBL/GenBank/DDBJ databases">
        <title>Rhizophora mucronata_Transcriptome.</title>
        <authorList>
            <person name="Meera S.P."/>
            <person name="Sreeshan A."/>
            <person name="Augustine A."/>
        </authorList>
    </citation>
    <scope>NUCLEOTIDE SEQUENCE</scope>
    <source>
        <tissue evidence="1">Leaf</tissue>
    </source>
</reference>
<proteinExistence type="predicted"/>
<organism evidence="1">
    <name type="scientific">Rhizophora mucronata</name>
    <name type="common">Asiatic mangrove</name>
    <dbReference type="NCBI Taxonomy" id="61149"/>
    <lineage>
        <taxon>Eukaryota</taxon>
        <taxon>Viridiplantae</taxon>
        <taxon>Streptophyta</taxon>
        <taxon>Embryophyta</taxon>
        <taxon>Tracheophyta</taxon>
        <taxon>Spermatophyta</taxon>
        <taxon>Magnoliopsida</taxon>
        <taxon>eudicotyledons</taxon>
        <taxon>Gunneridae</taxon>
        <taxon>Pentapetalae</taxon>
        <taxon>rosids</taxon>
        <taxon>fabids</taxon>
        <taxon>Malpighiales</taxon>
        <taxon>Rhizophoraceae</taxon>
        <taxon>Rhizophora</taxon>
    </lineage>
</organism>
<name>A0A2P2QZ79_RHIMU</name>
<protein>
    <submittedName>
        <fullName evidence="1">Uncharacterized protein</fullName>
    </submittedName>
</protein>